<gene>
    <name evidence="1" type="ORF">B0F90DRAFT_456578</name>
</gene>
<accession>A0AAD4M3R9</accession>
<organism evidence="1 2">
    <name type="scientific">Multifurca ochricompacta</name>
    <dbReference type="NCBI Taxonomy" id="376703"/>
    <lineage>
        <taxon>Eukaryota</taxon>
        <taxon>Fungi</taxon>
        <taxon>Dikarya</taxon>
        <taxon>Basidiomycota</taxon>
        <taxon>Agaricomycotina</taxon>
        <taxon>Agaricomycetes</taxon>
        <taxon>Russulales</taxon>
        <taxon>Russulaceae</taxon>
        <taxon>Multifurca</taxon>
    </lineage>
</organism>
<protein>
    <submittedName>
        <fullName evidence="1">Uncharacterized protein</fullName>
    </submittedName>
</protein>
<reference evidence="1" key="1">
    <citation type="journal article" date="2022" name="New Phytol.">
        <title>Evolutionary transition to the ectomycorrhizal habit in the genomes of a hyperdiverse lineage of mushroom-forming fungi.</title>
        <authorList>
            <person name="Looney B."/>
            <person name="Miyauchi S."/>
            <person name="Morin E."/>
            <person name="Drula E."/>
            <person name="Courty P.E."/>
            <person name="Kohler A."/>
            <person name="Kuo A."/>
            <person name="LaButti K."/>
            <person name="Pangilinan J."/>
            <person name="Lipzen A."/>
            <person name="Riley R."/>
            <person name="Andreopoulos W."/>
            <person name="He G."/>
            <person name="Johnson J."/>
            <person name="Nolan M."/>
            <person name="Tritt A."/>
            <person name="Barry K.W."/>
            <person name="Grigoriev I.V."/>
            <person name="Nagy L.G."/>
            <person name="Hibbett D."/>
            <person name="Henrissat B."/>
            <person name="Matheny P.B."/>
            <person name="Labbe J."/>
            <person name="Martin F.M."/>
        </authorList>
    </citation>
    <scope>NUCLEOTIDE SEQUENCE</scope>
    <source>
        <strain evidence="1">BPL690</strain>
    </source>
</reference>
<evidence type="ECO:0000313" key="2">
    <source>
        <dbReference type="Proteomes" id="UP001203297"/>
    </source>
</evidence>
<dbReference type="EMBL" id="WTXG01000019">
    <property type="protein sequence ID" value="KAI0300133.1"/>
    <property type="molecule type" value="Genomic_DNA"/>
</dbReference>
<sequence>MPLCTTLATVGEMWHARGSSERDSRLKDQNGIGVDGERYLQRRWITGVPTLGSKARPRIVGGEENLVKKILCRLSDWFTVLKELPGVSLRRDDWDHWIYLFFLPFQLVAQFVLLHDSRCPHRCLYLP</sequence>
<evidence type="ECO:0000313" key="1">
    <source>
        <dbReference type="EMBL" id="KAI0300133.1"/>
    </source>
</evidence>
<name>A0AAD4M3R9_9AGAM</name>
<dbReference type="Proteomes" id="UP001203297">
    <property type="component" value="Unassembled WGS sequence"/>
</dbReference>
<proteinExistence type="predicted"/>
<comment type="caution">
    <text evidence="1">The sequence shown here is derived from an EMBL/GenBank/DDBJ whole genome shotgun (WGS) entry which is preliminary data.</text>
</comment>
<dbReference type="AlphaFoldDB" id="A0AAD4M3R9"/>
<keyword evidence="2" id="KW-1185">Reference proteome</keyword>